<comment type="catalytic activity">
    <reaction evidence="7 10">
        <text>lipid IVA (E. coli) + CMP-3-deoxy-beta-D-manno-octulosonate = alpha-Kdo-(2-&gt;6)-lipid IVA (E. coli) + CMP + H(+)</text>
        <dbReference type="Rhea" id="RHEA:28066"/>
        <dbReference type="ChEBI" id="CHEBI:15378"/>
        <dbReference type="ChEBI" id="CHEBI:58603"/>
        <dbReference type="ChEBI" id="CHEBI:60364"/>
        <dbReference type="ChEBI" id="CHEBI:60377"/>
        <dbReference type="ChEBI" id="CHEBI:85987"/>
        <dbReference type="EC" id="2.4.99.12"/>
    </reaction>
</comment>
<keyword evidence="5 10" id="KW-0808">Transferase</keyword>
<dbReference type="AlphaFoldDB" id="A0A6I6MS45"/>
<keyword evidence="10" id="KW-0472">Membrane</keyword>
<dbReference type="KEGG" id="tsv:DSM104635_01311"/>
<protein>
    <recommendedName>
        <fullName evidence="4 10">3-deoxy-D-manno-octulosonic acid transferase</fullName>
        <shortName evidence="10">Kdo transferase</shortName>
        <ecNumber evidence="3 10">2.4.99.12</ecNumber>
    </recommendedName>
    <alternativeName>
        <fullName evidence="6 10">Lipid IV(A) 3-deoxy-D-manno-octulosonic acid transferase</fullName>
    </alternativeName>
</protein>
<feature type="site" description="Transition state stabilizer" evidence="9">
    <location>
        <position position="135"/>
    </location>
</feature>
<comment type="function">
    <text evidence="1 10">Involved in lipopolysaccharide (LPS) biosynthesis. Catalyzes the transfer of 3-deoxy-D-manno-octulosonate (Kdo) residue(s) from CMP-Kdo to lipid IV(A), the tetraacyldisaccharide-1,4'-bisphosphate precursor of lipid A.</text>
</comment>
<dbReference type="Pfam" id="PF04413">
    <property type="entry name" value="Glycos_transf_N"/>
    <property type="match status" value="1"/>
</dbReference>
<evidence type="ECO:0000259" key="11">
    <source>
        <dbReference type="Pfam" id="PF04413"/>
    </source>
</evidence>
<dbReference type="Gene3D" id="3.40.50.2000">
    <property type="entry name" value="Glycogen Phosphorylase B"/>
    <property type="match status" value="1"/>
</dbReference>
<accession>A0A6I6MS45</accession>
<reference evidence="13" key="1">
    <citation type="submission" date="2019-12" db="EMBL/GenBank/DDBJ databases">
        <title>Complete genome of Terracaulis silvestris 0127_4.</title>
        <authorList>
            <person name="Vieira S."/>
            <person name="Riedel T."/>
            <person name="Sproer C."/>
            <person name="Pascual J."/>
            <person name="Boedeker C."/>
            <person name="Overmann J."/>
        </authorList>
    </citation>
    <scope>NUCLEOTIDE SEQUENCE [LARGE SCALE GENOMIC DNA]</scope>
    <source>
        <strain evidence="13">0127_4</strain>
    </source>
</reference>
<gene>
    <name evidence="12" type="primary">waaA</name>
    <name evidence="12" type="ORF">DSM104635_01311</name>
</gene>
<dbReference type="UniPathway" id="UPA00958"/>
<dbReference type="EMBL" id="CP047045">
    <property type="protein sequence ID" value="QGZ94492.1"/>
    <property type="molecule type" value="Genomic_DNA"/>
</dbReference>
<dbReference type="GO" id="GO:0043842">
    <property type="term" value="F:Kdo transferase activity"/>
    <property type="evidence" value="ECO:0007669"/>
    <property type="project" value="UniProtKB-EC"/>
</dbReference>
<comment type="pathway">
    <text evidence="2 10">Bacterial outer membrane biogenesis; LPS core biosynthesis.</text>
</comment>
<name>A0A6I6MS45_9CAUL</name>
<dbReference type="GO" id="GO:0009244">
    <property type="term" value="P:lipopolysaccharide core region biosynthetic process"/>
    <property type="evidence" value="ECO:0007669"/>
    <property type="project" value="UniProtKB-UniRule"/>
</dbReference>
<evidence type="ECO:0000256" key="1">
    <source>
        <dbReference type="ARBA" id="ARBA00003394"/>
    </source>
</evidence>
<dbReference type="InterPro" id="IPR039901">
    <property type="entry name" value="Kdotransferase"/>
</dbReference>
<evidence type="ECO:0000256" key="9">
    <source>
        <dbReference type="PIRSR" id="PIRSR639901-2"/>
    </source>
</evidence>
<keyword evidence="10" id="KW-1003">Cell membrane</keyword>
<dbReference type="RefSeq" id="WP_158765426.1">
    <property type="nucleotide sequence ID" value="NZ_CP047045.1"/>
</dbReference>
<evidence type="ECO:0000256" key="5">
    <source>
        <dbReference type="ARBA" id="ARBA00022679"/>
    </source>
</evidence>
<dbReference type="Gene3D" id="3.40.50.11720">
    <property type="entry name" value="3-Deoxy-D-manno-octulosonic-acid transferase, N-terminal domain"/>
    <property type="match status" value="1"/>
</dbReference>
<dbReference type="Proteomes" id="UP000431269">
    <property type="component" value="Chromosome"/>
</dbReference>
<sequence>MSFSPALAAYRAATSVVGAFAGLWLGARADKGKEDKARLGERFGRYIRDRPAGTLIWLHAASVGESGVALGLIEAMSVRDPSLSFLLSTGTRTSADLVARRALPRVTHIYAPLDRGSVVRRFLDHWRPDLGVFVESEIWPNLILAAEARRVPLALVNARMSPNSLQRWRDWPKAGARLLRAFAFVSAADTRTSAALTEVRGESVPALGNLKLAAPALRVDANTRAALAQEIGARPFWLAASTHLGEDEIALAAHALIRAESPDALLVIAPRHPERGAAIATRADNAPRRSKAEPIGHAPVYIADTLGELGLFYDLAPTALVAGSLRPDLKGHNPIEPAKLDAAIVSGPHVESFQDLFDALTAAGGVTTVNDAASIANAVTRLWSDEAARSAQIAAARGVIAHGVEAFDATVTQLIALLPQGADVRPAHATA</sequence>
<proteinExistence type="inferred from homology"/>
<dbReference type="PANTHER" id="PTHR42755">
    <property type="entry name" value="3-DEOXY-MANNO-OCTULOSONATE CYTIDYLYLTRANSFERASE"/>
    <property type="match status" value="1"/>
</dbReference>
<dbReference type="PANTHER" id="PTHR42755:SF1">
    <property type="entry name" value="3-DEOXY-D-MANNO-OCTULOSONIC ACID TRANSFERASE, MITOCHONDRIAL-RELATED"/>
    <property type="match status" value="1"/>
</dbReference>
<dbReference type="InterPro" id="IPR007507">
    <property type="entry name" value="Glycos_transf_N"/>
</dbReference>
<evidence type="ECO:0000256" key="4">
    <source>
        <dbReference type="ARBA" id="ARBA00019077"/>
    </source>
</evidence>
<evidence type="ECO:0000313" key="13">
    <source>
        <dbReference type="Proteomes" id="UP000431269"/>
    </source>
</evidence>
<comment type="similarity">
    <text evidence="10">Belongs to the glycosyltransferase group 1 family.</text>
</comment>
<keyword evidence="10" id="KW-0448">Lipopolysaccharide biosynthesis</keyword>
<evidence type="ECO:0000256" key="10">
    <source>
        <dbReference type="RuleBase" id="RU365103"/>
    </source>
</evidence>
<feature type="domain" description="3-deoxy-D-manno-octulosonic-acid transferase N-terminal" evidence="11">
    <location>
        <begin position="38"/>
        <end position="213"/>
    </location>
</feature>
<evidence type="ECO:0000256" key="3">
    <source>
        <dbReference type="ARBA" id="ARBA00012621"/>
    </source>
</evidence>
<evidence type="ECO:0000256" key="8">
    <source>
        <dbReference type="PIRSR" id="PIRSR639901-1"/>
    </source>
</evidence>
<keyword evidence="12" id="KW-0328">Glycosyltransferase</keyword>
<feature type="active site" description="Proton acceptor" evidence="8">
    <location>
        <position position="65"/>
    </location>
</feature>
<evidence type="ECO:0000256" key="6">
    <source>
        <dbReference type="ARBA" id="ARBA00031445"/>
    </source>
</evidence>
<dbReference type="EC" id="2.4.99.12" evidence="3 10"/>
<comment type="subcellular location">
    <subcellularLocation>
        <location evidence="10">Cell membrane</location>
    </subcellularLocation>
</comment>
<dbReference type="InterPro" id="IPR038107">
    <property type="entry name" value="Glycos_transf_N_sf"/>
</dbReference>
<evidence type="ECO:0000313" key="12">
    <source>
        <dbReference type="EMBL" id="QGZ94492.1"/>
    </source>
</evidence>
<dbReference type="GO" id="GO:0009245">
    <property type="term" value="P:lipid A biosynthetic process"/>
    <property type="evidence" value="ECO:0007669"/>
    <property type="project" value="TreeGrafter"/>
</dbReference>
<dbReference type="GO" id="GO:0005886">
    <property type="term" value="C:plasma membrane"/>
    <property type="evidence" value="ECO:0007669"/>
    <property type="project" value="UniProtKB-SubCell"/>
</dbReference>
<evidence type="ECO:0000256" key="7">
    <source>
        <dbReference type="ARBA" id="ARBA00049183"/>
    </source>
</evidence>
<organism evidence="12 13">
    <name type="scientific">Terricaulis silvestris</name>
    <dbReference type="NCBI Taxonomy" id="2686094"/>
    <lineage>
        <taxon>Bacteria</taxon>
        <taxon>Pseudomonadati</taxon>
        <taxon>Pseudomonadota</taxon>
        <taxon>Alphaproteobacteria</taxon>
        <taxon>Caulobacterales</taxon>
        <taxon>Caulobacteraceae</taxon>
        <taxon>Terricaulis</taxon>
    </lineage>
</organism>
<dbReference type="SUPFAM" id="SSF53756">
    <property type="entry name" value="UDP-Glycosyltransferase/glycogen phosphorylase"/>
    <property type="match status" value="1"/>
</dbReference>
<evidence type="ECO:0000256" key="2">
    <source>
        <dbReference type="ARBA" id="ARBA00004713"/>
    </source>
</evidence>
<feature type="site" description="Transition state stabilizer" evidence="9">
    <location>
        <position position="211"/>
    </location>
</feature>
<keyword evidence="13" id="KW-1185">Reference proteome</keyword>